<gene>
    <name evidence="1" type="ORF">S01H1_80546</name>
</gene>
<dbReference type="EMBL" id="BARS01054405">
    <property type="protein sequence ID" value="GAG48483.1"/>
    <property type="molecule type" value="Genomic_DNA"/>
</dbReference>
<sequence>PFIYNLDTDPKELFNLFGRSGGVAIFEPMVRDVMAPYLISLRKFPNGDYSKMTRSK</sequence>
<name>X0YIT6_9ZZZZ</name>
<protein>
    <submittedName>
        <fullName evidence="1">Uncharacterized protein</fullName>
    </submittedName>
</protein>
<proteinExistence type="predicted"/>
<accession>X0YIT6</accession>
<comment type="caution">
    <text evidence="1">The sequence shown here is derived from an EMBL/GenBank/DDBJ whole genome shotgun (WGS) entry which is preliminary data.</text>
</comment>
<reference evidence="1" key="1">
    <citation type="journal article" date="2014" name="Front. Microbiol.">
        <title>High frequency of phylogenetically diverse reductive dehalogenase-homologous genes in deep subseafloor sedimentary metagenomes.</title>
        <authorList>
            <person name="Kawai M."/>
            <person name="Futagami T."/>
            <person name="Toyoda A."/>
            <person name="Takaki Y."/>
            <person name="Nishi S."/>
            <person name="Hori S."/>
            <person name="Arai W."/>
            <person name="Tsubouchi T."/>
            <person name="Morono Y."/>
            <person name="Uchiyama I."/>
            <person name="Ito T."/>
            <person name="Fujiyama A."/>
            <person name="Inagaki F."/>
            <person name="Takami H."/>
        </authorList>
    </citation>
    <scope>NUCLEOTIDE SEQUENCE</scope>
    <source>
        <strain evidence="1">Expedition CK06-06</strain>
    </source>
</reference>
<organism evidence="1">
    <name type="scientific">marine sediment metagenome</name>
    <dbReference type="NCBI Taxonomy" id="412755"/>
    <lineage>
        <taxon>unclassified sequences</taxon>
        <taxon>metagenomes</taxon>
        <taxon>ecological metagenomes</taxon>
    </lineage>
</organism>
<feature type="non-terminal residue" evidence="1">
    <location>
        <position position="1"/>
    </location>
</feature>
<dbReference type="AlphaFoldDB" id="X0YIT6"/>
<evidence type="ECO:0000313" key="1">
    <source>
        <dbReference type="EMBL" id="GAG48483.1"/>
    </source>
</evidence>